<evidence type="ECO:0000313" key="3">
    <source>
        <dbReference type="EMBL" id="QDU77251.1"/>
    </source>
</evidence>
<feature type="region of interest" description="Disordered" evidence="1">
    <location>
        <begin position="1"/>
        <end position="20"/>
    </location>
</feature>
<dbReference type="Proteomes" id="UP000318626">
    <property type="component" value="Chromosome"/>
</dbReference>
<dbReference type="EMBL" id="CP036289">
    <property type="protein sequence ID" value="QDU77251.1"/>
    <property type="molecule type" value="Genomic_DNA"/>
</dbReference>
<keyword evidence="2" id="KW-0812">Transmembrane</keyword>
<dbReference type="AlphaFoldDB" id="A0A518CDE9"/>
<feature type="transmembrane region" description="Helical" evidence="2">
    <location>
        <begin position="31"/>
        <end position="64"/>
    </location>
</feature>
<dbReference type="KEGG" id="bvo:Pan97_43160"/>
<evidence type="ECO:0000256" key="2">
    <source>
        <dbReference type="SAM" id="Phobius"/>
    </source>
</evidence>
<keyword evidence="2" id="KW-1133">Transmembrane helix</keyword>
<evidence type="ECO:0000256" key="1">
    <source>
        <dbReference type="SAM" id="MobiDB-lite"/>
    </source>
</evidence>
<keyword evidence="2" id="KW-0472">Membrane</keyword>
<reference evidence="4" key="1">
    <citation type="submission" date="2019-02" db="EMBL/GenBank/DDBJ databases">
        <title>Deep-cultivation of Planctomycetes and their phenomic and genomic characterization uncovers novel biology.</title>
        <authorList>
            <person name="Wiegand S."/>
            <person name="Jogler M."/>
            <person name="Boedeker C."/>
            <person name="Pinto D."/>
            <person name="Vollmers J."/>
            <person name="Rivas-Marin E."/>
            <person name="Kohn T."/>
            <person name="Peeters S.H."/>
            <person name="Heuer A."/>
            <person name="Rast P."/>
            <person name="Oberbeckmann S."/>
            <person name="Bunk B."/>
            <person name="Jeske O."/>
            <person name="Meyerdierks A."/>
            <person name="Storesund J.E."/>
            <person name="Kallscheuer N."/>
            <person name="Luecker S."/>
            <person name="Lage O.M."/>
            <person name="Pohl T."/>
            <person name="Merkel B.J."/>
            <person name="Hornburger P."/>
            <person name="Mueller R.-W."/>
            <person name="Bruemmer F."/>
            <person name="Labrenz M."/>
            <person name="Spormann A.M."/>
            <person name="Op den Camp H."/>
            <person name="Overmann J."/>
            <person name="Amann R."/>
            <person name="Jetten M.S.M."/>
            <person name="Mascher T."/>
            <person name="Medema M.H."/>
            <person name="Devos D.P."/>
            <person name="Kaster A.-K."/>
            <person name="Ovreas L."/>
            <person name="Rohde M."/>
            <person name="Galperin M.Y."/>
            <person name="Jogler C."/>
        </authorList>
    </citation>
    <scope>NUCLEOTIDE SEQUENCE [LARGE SCALE GENOMIC DNA]</scope>
    <source>
        <strain evidence="4">Pan97</strain>
    </source>
</reference>
<protein>
    <submittedName>
        <fullName evidence="3">Uncharacterized protein</fullName>
    </submittedName>
</protein>
<organism evidence="3 4">
    <name type="scientific">Bremerella volcania</name>
    <dbReference type="NCBI Taxonomy" id="2527984"/>
    <lineage>
        <taxon>Bacteria</taxon>
        <taxon>Pseudomonadati</taxon>
        <taxon>Planctomycetota</taxon>
        <taxon>Planctomycetia</taxon>
        <taxon>Pirellulales</taxon>
        <taxon>Pirellulaceae</taxon>
        <taxon>Bremerella</taxon>
    </lineage>
</organism>
<feature type="transmembrane region" description="Helical" evidence="2">
    <location>
        <begin position="85"/>
        <end position="110"/>
    </location>
</feature>
<accession>A0A518CDE9</accession>
<evidence type="ECO:0000313" key="4">
    <source>
        <dbReference type="Proteomes" id="UP000318626"/>
    </source>
</evidence>
<name>A0A518CDE9_9BACT</name>
<proteinExistence type="predicted"/>
<feature type="transmembrane region" description="Helical" evidence="2">
    <location>
        <begin position="130"/>
        <end position="153"/>
    </location>
</feature>
<keyword evidence="4" id="KW-1185">Reference proteome</keyword>
<gene>
    <name evidence="3" type="ORF">Pan97_43160</name>
</gene>
<sequence>MTQQDENPFESPAVPTPRIEPEGQARTVFPYAVGLVVLCNLGLCIPAPGIGLVLGGLVSAPGLFNGYASLKRKMRYDTADSEEQWYSILLGFAQLFPIGLLAGITMMVVGSLVVTWIDLSSTDDTAIDEAIGGFFCGSIAALAVYFGCLVGMIRWKARN</sequence>